<accession>A0A8D8PQ43</accession>
<sequence length="99" mass="11797">MQVLEISYFSFKRMENPNTIYSIFSHVDVKNSWIGHVFIPVLSQSVLKMGRIISLISISLSRVKKKWWGKYFGRNGIRIFFIPLWFRRKIFDLRPGICL</sequence>
<dbReference type="EMBL" id="HBUF01017014">
    <property type="protein sequence ID" value="CAG6610071.1"/>
    <property type="molecule type" value="Transcribed_RNA"/>
</dbReference>
<organism evidence="1">
    <name type="scientific">Cacopsylla melanoneura</name>
    <dbReference type="NCBI Taxonomy" id="428564"/>
    <lineage>
        <taxon>Eukaryota</taxon>
        <taxon>Metazoa</taxon>
        <taxon>Ecdysozoa</taxon>
        <taxon>Arthropoda</taxon>
        <taxon>Hexapoda</taxon>
        <taxon>Insecta</taxon>
        <taxon>Pterygota</taxon>
        <taxon>Neoptera</taxon>
        <taxon>Paraneoptera</taxon>
        <taxon>Hemiptera</taxon>
        <taxon>Sternorrhyncha</taxon>
        <taxon>Psylloidea</taxon>
        <taxon>Psyllidae</taxon>
        <taxon>Psyllinae</taxon>
        <taxon>Cacopsylla</taxon>
    </lineage>
</organism>
<reference evidence="1" key="1">
    <citation type="submission" date="2021-05" db="EMBL/GenBank/DDBJ databases">
        <authorList>
            <person name="Alioto T."/>
            <person name="Alioto T."/>
            <person name="Gomez Garrido J."/>
        </authorList>
    </citation>
    <scope>NUCLEOTIDE SEQUENCE</scope>
</reference>
<dbReference type="AlphaFoldDB" id="A0A8D8PQ43"/>
<proteinExistence type="predicted"/>
<protein>
    <submittedName>
        <fullName evidence="1">Uncharacterized protein</fullName>
    </submittedName>
</protein>
<name>A0A8D8PQ43_9HEMI</name>
<evidence type="ECO:0000313" key="1">
    <source>
        <dbReference type="EMBL" id="CAG6610071.1"/>
    </source>
</evidence>